<reference evidence="1" key="1">
    <citation type="journal article" date="2015" name="PLoS Negl. Trop. Dis.">
        <title>Deep Sequencing Analysis of the Ixodes ricinus Haemocytome.</title>
        <authorList>
            <person name="Kotsyfakis M."/>
            <person name="Kopacek P."/>
            <person name="Franta Z."/>
            <person name="Pedra J.H."/>
            <person name="Ribeiro J.M."/>
        </authorList>
    </citation>
    <scope>NUCLEOTIDE SEQUENCE</scope>
</reference>
<feature type="non-terminal residue" evidence="1">
    <location>
        <position position="1"/>
    </location>
</feature>
<dbReference type="AlphaFoldDB" id="A0A090XBQ6"/>
<name>A0A090XBQ6_IXORI</name>
<dbReference type="EMBL" id="GBIH01001066">
    <property type="protein sequence ID" value="JAC93644.1"/>
    <property type="molecule type" value="mRNA"/>
</dbReference>
<protein>
    <submittedName>
        <fullName evidence="1">Uncharacterized protein</fullName>
    </submittedName>
</protein>
<proteinExistence type="evidence at transcript level"/>
<organism evidence="1">
    <name type="scientific">Ixodes ricinus</name>
    <name type="common">Common tick</name>
    <name type="synonym">Acarus ricinus</name>
    <dbReference type="NCBI Taxonomy" id="34613"/>
    <lineage>
        <taxon>Eukaryota</taxon>
        <taxon>Metazoa</taxon>
        <taxon>Ecdysozoa</taxon>
        <taxon>Arthropoda</taxon>
        <taxon>Chelicerata</taxon>
        <taxon>Arachnida</taxon>
        <taxon>Acari</taxon>
        <taxon>Parasitiformes</taxon>
        <taxon>Ixodida</taxon>
        <taxon>Ixodoidea</taxon>
        <taxon>Ixodidae</taxon>
        <taxon>Ixodinae</taxon>
        <taxon>Ixodes</taxon>
    </lineage>
</organism>
<evidence type="ECO:0000313" key="1">
    <source>
        <dbReference type="EMBL" id="JAC93644.1"/>
    </source>
</evidence>
<accession>A0A090XBQ6</accession>
<sequence length="112" mass="12641">HRRSGWTRATTRVSAEALIIRSRSRVLAQFTCPIREPRSTVVRAGGFDPTIRESSFSQARLIEIVPFILAISPRQRSFSISGGLSQYAWARLGSVGLCKVMDFAVRYRFLTH</sequence>